<gene>
    <name evidence="7" type="ORF">EYS08_25200</name>
</gene>
<dbReference type="Gene3D" id="2.115.10.20">
    <property type="entry name" value="Glycosyl hydrolase domain, family 43"/>
    <property type="match status" value="2"/>
</dbReference>
<evidence type="ECO:0000256" key="3">
    <source>
        <dbReference type="ARBA" id="ARBA00022801"/>
    </source>
</evidence>
<protein>
    <submittedName>
        <fullName evidence="7">Glycosyl hydrolase</fullName>
    </submittedName>
</protein>
<comment type="caution">
    <text evidence="7">The sequence shown here is derived from an EMBL/GenBank/DDBJ whole genome shotgun (WGS) entry which is preliminary data.</text>
</comment>
<evidence type="ECO:0000256" key="5">
    <source>
        <dbReference type="RuleBase" id="RU361187"/>
    </source>
</evidence>
<comment type="similarity">
    <text evidence="2 5">Belongs to the glycosyl hydrolase 43 family.</text>
</comment>
<evidence type="ECO:0000256" key="2">
    <source>
        <dbReference type="ARBA" id="ARBA00009865"/>
    </source>
</evidence>
<accession>A0A4Q9H348</accession>
<dbReference type="Pfam" id="PF04616">
    <property type="entry name" value="Glyco_hydro_43"/>
    <property type="match status" value="1"/>
</dbReference>
<feature type="chain" id="PRO_5020479913" evidence="6">
    <location>
        <begin position="19"/>
        <end position="336"/>
    </location>
</feature>
<dbReference type="InterPro" id="IPR006710">
    <property type="entry name" value="Glyco_hydro_43"/>
</dbReference>
<dbReference type="PANTHER" id="PTHR43301:SF3">
    <property type="entry name" value="ARABINAN ENDO-1,5-ALPHA-L-ARABINOSIDASE A-RELATED"/>
    <property type="match status" value="1"/>
</dbReference>
<dbReference type="GO" id="GO:0004553">
    <property type="term" value="F:hydrolase activity, hydrolyzing O-glycosyl compounds"/>
    <property type="evidence" value="ECO:0007669"/>
    <property type="project" value="InterPro"/>
</dbReference>
<keyword evidence="3 5" id="KW-0378">Hydrolase</keyword>
<dbReference type="PANTHER" id="PTHR43301">
    <property type="entry name" value="ARABINAN ENDO-1,5-ALPHA-L-ARABINOSIDASE"/>
    <property type="match status" value="1"/>
</dbReference>
<feature type="signal peptide" evidence="6">
    <location>
        <begin position="1"/>
        <end position="18"/>
    </location>
</feature>
<organism evidence="7 8">
    <name type="scientific">Pedobacter kyonggii</name>
    <dbReference type="NCBI Taxonomy" id="1926871"/>
    <lineage>
        <taxon>Bacteria</taxon>
        <taxon>Pseudomonadati</taxon>
        <taxon>Bacteroidota</taxon>
        <taxon>Sphingobacteriia</taxon>
        <taxon>Sphingobacteriales</taxon>
        <taxon>Sphingobacteriaceae</taxon>
        <taxon>Pedobacter</taxon>
    </lineage>
</organism>
<comment type="pathway">
    <text evidence="1">Glycan metabolism; L-arabinan degradation.</text>
</comment>
<evidence type="ECO:0000256" key="6">
    <source>
        <dbReference type="SAM" id="SignalP"/>
    </source>
</evidence>
<name>A0A4Q9H348_9SPHI</name>
<dbReference type="Proteomes" id="UP000291819">
    <property type="component" value="Unassembled WGS sequence"/>
</dbReference>
<dbReference type="InterPro" id="IPR023296">
    <property type="entry name" value="Glyco_hydro_beta-prop_sf"/>
</dbReference>
<reference evidence="7 8" key="1">
    <citation type="submission" date="2019-02" db="EMBL/GenBank/DDBJ databases">
        <title>Pedobacter kyonggii whole genome sequence analysis.</title>
        <authorList>
            <person name="Dahal R.H."/>
        </authorList>
    </citation>
    <scope>NUCLEOTIDE SEQUENCE [LARGE SCALE GENOMIC DNA]</scope>
    <source>
        <strain evidence="7 8">K-4-11-1</strain>
    </source>
</reference>
<sequence>MKKLLLAFLILFSICAFAQKSNKVTLVPKPLYSDPVYDGAADPVLIWNKGEKKWFMFYTNRRANAKNLDGVSWVHGTRIGIAESKDGVKWKYRDTCDIQYRLTDYTHWAPEVIENKGLYHMYLTYVPGVFKDWRHPRYIVHLTSKNLINWKFESKLNLASDRCIDACVFKLPDNKGWRMYYNNEMAGKPIYYADSKDLYHWEDSGKKLIGDKGCEGPKVFYWKNIYWMVVDNWNGLGIYSSTDLLTWKRQPKNILQEPGKGKDDGVMGGHADVIVNGDKAYIYYFTHPGRTLGNKGIDNYTTRRSVIQLAELAYYNGEISCNRDKSLAIKLSPNQK</sequence>
<dbReference type="GO" id="GO:0005975">
    <property type="term" value="P:carbohydrate metabolic process"/>
    <property type="evidence" value="ECO:0007669"/>
    <property type="project" value="InterPro"/>
</dbReference>
<dbReference type="CDD" id="cd08984">
    <property type="entry name" value="GH43-like"/>
    <property type="match status" value="1"/>
</dbReference>
<keyword evidence="6" id="KW-0732">Signal</keyword>
<evidence type="ECO:0000256" key="4">
    <source>
        <dbReference type="ARBA" id="ARBA00023295"/>
    </source>
</evidence>
<evidence type="ECO:0000256" key="1">
    <source>
        <dbReference type="ARBA" id="ARBA00004834"/>
    </source>
</evidence>
<proteinExistence type="inferred from homology"/>
<dbReference type="AlphaFoldDB" id="A0A4Q9H348"/>
<dbReference type="EMBL" id="SIXF01000054">
    <property type="protein sequence ID" value="TBO36333.1"/>
    <property type="molecule type" value="Genomic_DNA"/>
</dbReference>
<evidence type="ECO:0000313" key="7">
    <source>
        <dbReference type="EMBL" id="TBO36333.1"/>
    </source>
</evidence>
<dbReference type="OrthoDB" id="9759709at2"/>
<dbReference type="RefSeq" id="WP_131032657.1">
    <property type="nucleotide sequence ID" value="NZ_SIXF01000054.1"/>
</dbReference>
<dbReference type="SUPFAM" id="SSF75005">
    <property type="entry name" value="Arabinanase/levansucrase/invertase"/>
    <property type="match status" value="1"/>
</dbReference>
<keyword evidence="4 5" id="KW-0326">Glycosidase</keyword>
<dbReference type="InterPro" id="IPR050727">
    <property type="entry name" value="GH43_arabinanases"/>
</dbReference>
<evidence type="ECO:0000313" key="8">
    <source>
        <dbReference type="Proteomes" id="UP000291819"/>
    </source>
</evidence>
<keyword evidence="8" id="KW-1185">Reference proteome</keyword>